<accession>A0ABN6VGT6</accession>
<reference evidence="1 2" key="1">
    <citation type="journal article" date="2023" name="Int. J. Syst. Evol. Microbiol.">
        <title>Methylocystis iwaonis sp. nov., a type II methane-oxidizing bacterium from surface soil of a rice paddy field in Japan, and emended description of the genus Methylocystis (ex Whittenbury et al. 1970) Bowman et al. 1993.</title>
        <authorList>
            <person name="Kaise H."/>
            <person name="Sawadogo J.B."/>
            <person name="Alam M.S."/>
            <person name="Ueno C."/>
            <person name="Dianou D."/>
            <person name="Shinjo R."/>
            <person name="Asakawa S."/>
        </authorList>
    </citation>
    <scope>NUCLEOTIDE SEQUENCE [LARGE SCALE GENOMIC DNA]</scope>
    <source>
        <strain evidence="1 2">SS37A-Re</strain>
    </source>
</reference>
<organism evidence="1 2">
    <name type="scientific">Methylocystis iwaonis</name>
    <dbReference type="NCBI Taxonomy" id="2885079"/>
    <lineage>
        <taxon>Bacteria</taxon>
        <taxon>Pseudomonadati</taxon>
        <taxon>Pseudomonadota</taxon>
        <taxon>Alphaproteobacteria</taxon>
        <taxon>Hyphomicrobiales</taxon>
        <taxon>Methylocystaceae</taxon>
        <taxon>Methylocystis</taxon>
    </lineage>
</organism>
<evidence type="ECO:0000313" key="2">
    <source>
        <dbReference type="Proteomes" id="UP001317629"/>
    </source>
</evidence>
<gene>
    <name evidence="1" type="ORF">SS37A_24220</name>
</gene>
<protein>
    <submittedName>
        <fullName evidence="1">Uncharacterized protein</fullName>
    </submittedName>
</protein>
<proteinExistence type="predicted"/>
<name>A0ABN6VGT6_9HYPH</name>
<sequence>MTAMRLVLVEWASDRVLGDTADFAKDSAEWADCAFREIALEQLAVVAARLFDESRGRRGWRYQFACFGRKENTTYEIFTVNEEEEEAIFRPDASSIMQAVITRCAYAGFVRRKPPEPRIATLPNTKAA</sequence>
<keyword evidence="2" id="KW-1185">Reference proteome</keyword>
<evidence type="ECO:0000313" key="1">
    <source>
        <dbReference type="EMBL" id="BDV34893.1"/>
    </source>
</evidence>
<dbReference type="Proteomes" id="UP001317629">
    <property type="component" value="Chromosome"/>
</dbReference>
<dbReference type="EMBL" id="AP027142">
    <property type="protein sequence ID" value="BDV34893.1"/>
    <property type="molecule type" value="Genomic_DNA"/>
</dbReference>